<sequence>MGDIWWGVHNATHLDQIKHVADAGRNPNEIEYGEGLLAAESLAMTVEMLAGLEGRGTPAARVVWEGLAERLARMPIPSELSSPTVVQARQLADPEFGALPTLASAYTTGAIRLLESRFEHELIPPTLRESMLVRWRRLVDAEPWLRREIGSMR</sequence>
<keyword evidence="2" id="KW-1185">Reference proteome</keyword>
<organism evidence="1 2">
    <name type="scientific">Tessaracoccus flavus</name>
    <dbReference type="NCBI Taxonomy" id="1610493"/>
    <lineage>
        <taxon>Bacteria</taxon>
        <taxon>Bacillati</taxon>
        <taxon>Actinomycetota</taxon>
        <taxon>Actinomycetes</taxon>
        <taxon>Propionibacteriales</taxon>
        <taxon>Propionibacteriaceae</taxon>
        <taxon>Tessaracoccus</taxon>
    </lineage>
</organism>
<dbReference type="AlphaFoldDB" id="A0A1Q2CFQ5"/>
<proteinExistence type="predicted"/>
<evidence type="ECO:0000313" key="2">
    <source>
        <dbReference type="Proteomes" id="UP000188324"/>
    </source>
</evidence>
<gene>
    <name evidence="1" type="ORF">RPIT_09100</name>
</gene>
<dbReference type="STRING" id="1610493.RPIT_09100"/>
<dbReference type="Proteomes" id="UP000188324">
    <property type="component" value="Chromosome"/>
</dbReference>
<name>A0A1Q2CFQ5_9ACTN</name>
<reference evidence="1 2" key="1">
    <citation type="journal article" date="2016" name="Int. J. Syst. Evol. Microbiol.">
        <title>Tessaracoccus flavus sp. nov., isolated from the drainage system of a lindane-producing factory.</title>
        <authorList>
            <person name="Kumari R."/>
            <person name="Singh P."/>
            <person name="Schumann P."/>
            <person name="Lal R."/>
        </authorList>
    </citation>
    <scope>NUCLEOTIDE SEQUENCE [LARGE SCALE GENOMIC DNA]</scope>
    <source>
        <strain evidence="1 2">RP1T</strain>
    </source>
</reference>
<dbReference type="KEGG" id="tfl:RPIT_09100"/>
<protein>
    <submittedName>
        <fullName evidence="1">Uncharacterized protein</fullName>
    </submittedName>
</protein>
<evidence type="ECO:0000313" key="1">
    <source>
        <dbReference type="EMBL" id="AQP44927.1"/>
    </source>
</evidence>
<dbReference type="EMBL" id="CP019605">
    <property type="protein sequence ID" value="AQP44927.1"/>
    <property type="molecule type" value="Genomic_DNA"/>
</dbReference>
<accession>A0A1Q2CFQ5</accession>